<dbReference type="AlphaFoldDB" id="A0A430FN23"/>
<organism evidence="3 4">
    <name type="scientific">Bifidobacterium goeldii</name>
    <dbReference type="NCBI Taxonomy" id="2306975"/>
    <lineage>
        <taxon>Bacteria</taxon>
        <taxon>Bacillati</taxon>
        <taxon>Actinomycetota</taxon>
        <taxon>Actinomycetes</taxon>
        <taxon>Bifidobacteriales</taxon>
        <taxon>Bifidobacteriaceae</taxon>
        <taxon>Bifidobacterium</taxon>
    </lineage>
</organism>
<dbReference type="Proteomes" id="UP000287533">
    <property type="component" value="Unassembled WGS sequence"/>
</dbReference>
<evidence type="ECO:0000313" key="3">
    <source>
        <dbReference type="EMBL" id="RSX54216.1"/>
    </source>
</evidence>
<feature type="transmembrane region" description="Helical" evidence="2">
    <location>
        <begin position="12"/>
        <end position="36"/>
    </location>
</feature>
<feature type="region of interest" description="Disordered" evidence="1">
    <location>
        <begin position="142"/>
        <end position="163"/>
    </location>
</feature>
<keyword evidence="2" id="KW-0812">Transmembrane</keyword>
<protein>
    <submittedName>
        <fullName evidence="3">Alcohol dehydrogenase</fullName>
    </submittedName>
</protein>
<dbReference type="EMBL" id="QXGL01000001">
    <property type="protein sequence ID" value="RSX54216.1"/>
    <property type="molecule type" value="Genomic_DNA"/>
</dbReference>
<feature type="transmembrane region" description="Helical" evidence="2">
    <location>
        <begin position="73"/>
        <end position="93"/>
    </location>
</feature>
<feature type="compositionally biased region" description="Low complexity" evidence="1">
    <location>
        <begin position="148"/>
        <end position="163"/>
    </location>
</feature>
<keyword evidence="2" id="KW-1133">Transmembrane helix</keyword>
<reference evidence="3 4" key="1">
    <citation type="submission" date="2018-09" db="EMBL/GenBank/DDBJ databases">
        <title>Characterization of the phylogenetic diversity of five novel species belonging to the genus Bifidobacterium.</title>
        <authorList>
            <person name="Lugli G.A."/>
            <person name="Duranti S."/>
            <person name="Milani C."/>
        </authorList>
    </citation>
    <scope>NUCLEOTIDE SEQUENCE [LARGE SCALE GENOMIC DNA]</scope>
    <source>
        <strain evidence="3 4">2034B</strain>
    </source>
</reference>
<name>A0A430FN23_9BIFI</name>
<evidence type="ECO:0000256" key="1">
    <source>
        <dbReference type="SAM" id="MobiDB-lite"/>
    </source>
</evidence>
<accession>A0A430FN23</accession>
<proteinExistence type="predicted"/>
<evidence type="ECO:0000256" key="2">
    <source>
        <dbReference type="SAM" id="Phobius"/>
    </source>
</evidence>
<sequence length="163" mass="17080">MMQLEDRANLPWSHRLGLIARGVVTVLAGALVAVFGTFAHRMGAASNIPYGLAIAFLILILSTWCARARLDAVGLALHLIASSGTAWVIAGASTGDALTPIGFGGSVPYFSQHAGYIWLIGMILVQLGMLFMPASWFRIGTKPTPNGTTPRATSPSSSAGEAR</sequence>
<keyword evidence="4" id="KW-1185">Reference proteome</keyword>
<evidence type="ECO:0000313" key="4">
    <source>
        <dbReference type="Proteomes" id="UP000287533"/>
    </source>
</evidence>
<comment type="caution">
    <text evidence="3">The sequence shown here is derived from an EMBL/GenBank/DDBJ whole genome shotgun (WGS) entry which is preliminary data.</text>
</comment>
<keyword evidence="2" id="KW-0472">Membrane</keyword>
<gene>
    <name evidence="3" type="ORF">D2E25_0524</name>
</gene>
<feature type="transmembrane region" description="Helical" evidence="2">
    <location>
        <begin position="113"/>
        <end position="132"/>
    </location>
</feature>
<feature type="transmembrane region" description="Helical" evidence="2">
    <location>
        <begin position="48"/>
        <end position="66"/>
    </location>
</feature>